<protein>
    <submittedName>
        <fullName evidence="2">Uncharacterized protein</fullName>
    </submittedName>
</protein>
<comment type="caution">
    <text evidence="2">The sequence shown here is derived from an EMBL/GenBank/DDBJ whole genome shotgun (WGS) entry which is preliminary data.</text>
</comment>
<feature type="region of interest" description="Disordered" evidence="1">
    <location>
        <begin position="192"/>
        <end position="220"/>
    </location>
</feature>
<sequence length="220" mass="24267">MLGPRPRAWPASRLLGPGTSWLQRHGHALPLALPGAPSRRRSPLGMASDYLSGLDLPASDYSSDEDEGDISLDEGGPCLTYEALRLEGAGEERSVARFSFAVSAVPRQELVQLVYLPFTLPEEPGRLTALTAGLLNLGMVLLLWPWMSFAPRRLRVAACGLTAEQVSWWRWFYKRILTEWAVVNGRNLFSKRGGRPRDRRAGHRARRRRALGAGGGHACG</sequence>
<keyword evidence="3" id="KW-1185">Reference proteome</keyword>
<name>A0ABN9WLI8_9DINO</name>
<dbReference type="Proteomes" id="UP001189429">
    <property type="component" value="Unassembled WGS sequence"/>
</dbReference>
<reference evidence="2" key="1">
    <citation type="submission" date="2023-10" db="EMBL/GenBank/DDBJ databases">
        <authorList>
            <person name="Chen Y."/>
            <person name="Shah S."/>
            <person name="Dougan E. K."/>
            <person name="Thang M."/>
            <person name="Chan C."/>
        </authorList>
    </citation>
    <scope>NUCLEOTIDE SEQUENCE [LARGE SCALE GENOMIC DNA]</scope>
</reference>
<evidence type="ECO:0000313" key="3">
    <source>
        <dbReference type="Proteomes" id="UP001189429"/>
    </source>
</evidence>
<organism evidence="2 3">
    <name type="scientific">Prorocentrum cordatum</name>
    <dbReference type="NCBI Taxonomy" id="2364126"/>
    <lineage>
        <taxon>Eukaryota</taxon>
        <taxon>Sar</taxon>
        <taxon>Alveolata</taxon>
        <taxon>Dinophyceae</taxon>
        <taxon>Prorocentrales</taxon>
        <taxon>Prorocentraceae</taxon>
        <taxon>Prorocentrum</taxon>
    </lineage>
</organism>
<gene>
    <name evidence="2" type="ORF">PCOR1329_LOCUS67358</name>
</gene>
<proteinExistence type="predicted"/>
<dbReference type="EMBL" id="CAUYUJ010018726">
    <property type="protein sequence ID" value="CAK0885865.1"/>
    <property type="molecule type" value="Genomic_DNA"/>
</dbReference>
<evidence type="ECO:0000256" key="1">
    <source>
        <dbReference type="SAM" id="MobiDB-lite"/>
    </source>
</evidence>
<feature type="compositionally biased region" description="Basic residues" evidence="1">
    <location>
        <begin position="192"/>
        <end position="210"/>
    </location>
</feature>
<evidence type="ECO:0000313" key="2">
    <source>
        <dbReference type="EMBL" id="CAK0885865.1"/>
    </source>
</evidence>
<accession>A0ABN9WLI8</accession>